<evidence type="ECO:0000256" key="11">
    <source>
        <dbReference type="RuleBase" id="RU003822"/>
    </source>
</evidence>
<evidence type="ECO:0000313" key="13">
    <source>
        <dbReference type="Proteomes" id="UP001152795"/>
    </source>
</evidence>
<keyword evidence="4 11" id="KW-0812">Transmembrane</keyword>
<dbReference type="EMBL" id="CACRXK020001610">
    <property type="protein sequence ID" value="CAB3990148.1"/>
    <property type="molecule type" value="Genomic_DNA"/>
</dbReference>
<keyword evidence="2 11" id="KW-0813">Transport</keyword>
<evidence type="ECO:0000256" key="6">
    <source>
        <dbReference type="ARBA" id="ARBA00022958"/>
    </source>
</evidence>
<comment type="caution">
    <text evidence="12">The sequence shown here is derived from an EMBL/GenBank/DDBJ whole genome shotgun (WGS) entry which is preliminary data.</text>
</comment>
<dbReference type="GO" id="GO:0034702">
    <property type="term" value="C:monoatomic ion channel complex"/>
    <property type="evidence" value="ECO:0007669"/>
    <property type="project" value="UniProtKB-KW"/>
</dbReference>
<comment type="subcellular location">
    <subcellularLocation>
        <location evidence="1 11">Membrane</location>
        <topology evidence="1 11">Multi-pass membrane protein</topology>
    </subcellularLocation>
</comment>
<dbReference type="InterPro" id="IPR041647">
    <property type="entry name" value="IRK_C"/>
</dbReference>
<evidence type="ECO:0000313" key="12">
    <source>
        <dbReference type="EMBL" id="CAB3990148.1"/>
    </source>
</evidence>
<dbReference type="InterPro" id="IPR013518">
    <property type="entry name" value="K_chnl_inward-rec_Kir_cyto"/>
</dbReference>
<keyword evidence="6 11" id="KW-0630">Potassium</keyword>
<sequence length="352" mass="40478">MPWKIPGRGTADSMPFISTERTGKKRLVSKDGDIMFEVRNVNERWRFVVDLFTSLIVLKWRWVLLMFCASYVLSWLVFGGLWALLVVAYGPGYCVDQVDDFTSAFYFSVETQQTIGYGGRQITTKCVVAGLLLQFQSLVGNLIECITLGLIFSKIIRPIKRAKTVVFSKKMLINRRGNQMCLMFRLTDLRDSQIVESHVRLQLFSTFEENGRIYPHHQQDLDVKYDWNSDSDKQDQLFLLIPLTIIHIIDENSPFYDLTPATLLTSKFEMVAVLDGIVESTGMNTQAKTSYLPDEILWGYDFVNLMSEDNFDSVTGKFWVDFERHDDVVPVELPKCSARDQHELSLTRSSII</sequence>
<dbReference type="PRINTS" id="PR01320">
    <property type="entry name" value="KIRCHANNEL"/>
</dbReference>
<accession>A0A7D9DSC5</accession>
<evidence type="ECO:0000256" key="10">
    <source>
        <dbReference type="ARBA" id="ARBA00023303"/>
    </source>
</evidence>
<dbReference type="SUPFAM" id="SSF81296">
    <property type="entry name" value="E set domains"/>
    <property type="match status" value="1"/>
</dbReference>
<keyword evidence="5 11" id="KW-0851">Voltage-gated channel</keyword>
<dbReference type="Proteomes" id="UP001152795">
    <property type="component" value="Unassembled WGS sequence"/>
</dbReference>
<name>A0A7D9DSC5_PARCT</name>
<evidence type="ECO:0000256" key="1">
    <source>
        <dbReference type="ARBA" id="ARBA00004141"/>
    </source>
</evidence>
<keyword evidence="3 11" id="KW-0633">Potassium transport</keyword>
<evidence type="ECO:0000256" key="2">
    <source>
        <dbReference type="ARBA" id="ARBA00022448"/>
    </source>
</evidence>
<evidence type="ECO:0000256" key="3">
    <source>
        <dbReference type="ARBA" id="ARBA00022538"/>
    </source>
</evidence>
<keyword evidence="7" id="KW-1133">Transmembrane helix</keyword>
<evidence type="ECO:0000256" key="7">
    <source>
        <dbReference type="ARBA" id="ARBA00022989"/>
    </source>
</evidence>
<dbReference type="InterPro" id="IPR016449">
    <property type="entry name" value="K_chnl_inward-rec_Kir"/>
</dbReference>
<dbReference type="Pfam" id="PF01007">
    <property type="entry name" value="IRK"/>
    <property type="match status" value="1"/>
</dbReference>
<keyword evidence="8 11" id="KW-0406">Ion transport</keyword>
<dbReference type="PANTHER" id="PTHR11767:SF102">
    <property type="entry name" value="INWARDLY RECTIFYING POTASSIUM CHANNEL 1, ISOFORM F"/>
    <property type="match status" value="1"/>
</dbReference>
<keyword evidence="13" id="KW-1185">Reference proteome</keyword>
<keyword evidence="10 11" id="KW-0407">Ion channel</keyword>
<dbReference type="Gene3D" id="1.10.287.70">
    <property type="match status" value="1"/>
</dbReference>
<dbReference type="Gene3D" id="2.60.40.1400">
    <property type="entry name" value="G protein-activated inward rectifier potassium channel 1"/>
    <property type="match status" value="1"/>
</dbReference>
<dbReference type="Pfam" id="PF17655">
    <property type="entry name" value="IRK_C"/>
    <property type="match status" value="1"/>
</dbReference>
<dbReference type="AlphaFoldDB" id="A0A7D9DSC5"/>
<evidence type="ECO:0000256" key="5">
    <source>
        <dbReference type="ARBA" id="ARBA00022882"/>
    </source>
</evidence>
<evidence type="ECO:0000256" key="4">
    <source>
        <dbReference type="ARBA" id="ARBA00022692"/>
    </source>
</evidence>
<reference evidence="12" key="1">
    <citation type="submission" date="2020-04" db="EMBL/GenBank/DDBJ databases">
        <authorList>
            <person name="Alioto T."/>
            <person name="Alioto T."/>
            <person name="Gomez Garrido J."/>
        </authorList>
    </citation>
    <scope>NUCLEOTIDE SEQUENCE</scope>
    <source>
        <strain evidence="12">A484AB</strain>
    </source>
</reference>
<evidence type="ECO:0000256" key="8">
    <source>
        <dbReference type="ARBA" id="ARBA00023065"/>
    </source>
</evidence>
<dbReference type="GO" id="GO:0005242">
    <property type="term" value="F:inward rectifier potassium channel activity"/>
    <property type="evidence" value="ECO:0007669"/>
    <property type="project" value="InterPro"/>
</dbReference>
<organism evidence="12 13">
    <name type="scientific">Paramuricea clavata</name>
    <name type="common">Red gorgonian</name>
    <name type="synonym">Violescent sea-whip</name>
    <dbReference type="NCBI Taxonomy" id="317549"/>
    <lineage>
        <taxon>Eukaryota</taxon>
        <taxon>Metazoa</taxon>
        <taxon>Cnidaria</taxon>
        <taxon>Anthozoa</taxon>
        <taxon>Octocorallia</taxon>
        <taxon>Malacalcyonacea</taxon>
        <taxon>Plexauridae</taxon>
        <taxon>Paramuricea</taxon>
    </lineage>
</organism>
<dbReference type="OrthoDB" id="273257at2759"/>
<comment type="similarity">
    <text evidence="11">Belongs to the inward rectifier-type potassium channel (TC 1.A.2.1) family.</text>
</comment>
<evidence type="ECO:0000256" key="9">
    <source>
        <dbReference type="ARBA" id="ARBA00023136"/>
    </source>
</evidence>
<protein>
    <submittedName>
        <fullName evidence="12">G -activated inward rectifier potassium channel 3-like</fullName>
    </submittedName>
</protein>
<proteinExistence type="inferred from homology"/>
<dbReference type="InterPro" id="IPR040445">
    <property type="entry name" value="Kir_TM"/>
</dbReference>
<gene>
    <name evidence="12" type="ORF">PACLA_8A061173</name>
</gene>
<keyword evidence="9" id="KW-0472">Membrane</keyword>
<dbReference type="SUPFAM" id="SSF81324">
    <property type="entry name" value="Voltage-gated potassium channels"/>
    <property type="match status" value="1"/>
</dbReference>
<dbReference type="GO" id="GO:0005886">
    <property type="term" value="C:plasma membrane"/>
    <property type="evidence" value="ECO:0007669"/>
    <property type="project" value="TreeGrafter"/>
</dbReference>
<dbReference type="InterPro" id="IPR014756">
    <property type="entry name" value="Ig_E-set"/>
</dbReference>
<dbReference type="GO" id="GO:1990573">
    <property type="term" value="P:potassium ion import across plasma membrane"/>
    <property type="evidence" value="ECO:0007669"/>
    <property type="project" value="TreeGrafter"/>
</dbReference>
<dbReference type="GO" id="GO:0034765">
    <property type="term" value="P:regulation of monoatomic ion transmembrane transport"/>
    <property type="evidence" value="ECO:0007669"/>
    <property type="project" value="TreeGrafter"/>
</dbReference>
<dbReference type="PANTHER" id="PTHR11767">
    <property type="entry name" value="INWARD RECTIFIER POTASSIUM CHANNEL"/>
    <property type="match status" value="1"/>
</dbReference>